<keyword evidence="6" id="KW-0325">Glycoprotein</keyword>
<dbReference type="GO" id="GO:0009986">
    <property type="term" value="C:cell surface"/>
    <property type="evidence" value="ECO:0007669"/>
    <property type="project" value="TreeGrafter"/>
</dbReference>
<dbReference type="Pfam" id="PF21058">
    <property type="entry name" value="Stereocilin"/>
    <property type="match status" value="1"/>
</dbReference>
<dbReference type="AlphaFoldDB" id="A0A8K1LJH6"/>
<evidence type="ECO:0000256" key="4">
    <source>
        <dbReference type="ARBA" id="ARBA00022889"/>
    </source>
</evidence>
<comment type="subcellular location">
    <subcellularLocation>
        <location evidence="1">Membrane</location>
    </subcellularLocation>
</comment>
<evidence type="ECO:0000313" key="8">
    <source>
        <dbReference type="EMBL" id="TRZ15918.1"/>
    </source>
</evidence>
<keyword evidence="4" id="KW-0130">Cell adhesion</keyword>
<dbReference type="OrthoDB" id="9329195at2759"/>
<dbReference type="PANTHER" id="PTHR23412:SF6">
    <property type="entry name" value="MESOTHELIN"/>
    <property type="match status" value="1"/>
</dbReference>
<evidence type="ECO:0000313" key="9">
    <source>
        <dbReference type="Proteomes" id="UP000796761"/>
    </source>
</evidence>
<keyword evidence="9" id="KW-1185">Reference proteome</keyword>
<evidence type="ECO:0000256" key="1">
    <source>
        <dbReference type="ARBA" id="ARBA00004370"/>
    </source>
</evidence>
<dbReference type="Proteomes" id="UP000796761">
    <property type="component" value="Unassembled WGS sequence"/>
</dbReference>
<dbReference type="GO" id="GO:0007160">
    <property type="term" value="P:cell-matrix adhesion"/>
    <property type="evidence" value="ECO:0007669"/>
    <property type="project" value="TreeGrafter"/>
</dbReference>
<evidence type="ECO:0000256" key="2">
    <source>
        <dbReference type="ARBA" id="ARBA00011016"/>
    </source>
</evidence>
<dbReference type="InterPro" id="IPR048992">
    <property type="entry name" value="Stereocilin_LRR"/>
</dbReference>
<organism evidence="8 9">
    <name type="scientific">Zosterops borbonicus</name>
    <dbReference type="NCBI Taxonomy" id="364589"/>
    <lineage>
        <taxon>Eukaryota</taxon>
        <taxon>Metazoa</taxon>
        <taxon>Chordata</taxon>
        <taxon>Craniata</taxon>
        <taxon>Vertebrata</taxon>
        <taxon>Euteleostomi</taxon>
        <taxon>Archelosauria</taxon>
        <taxon>Archosauria</taxon>
        <taxon>Dinosauria</taxon>
        <taxon>Saurischia</taxon>
        <taxon>Theropoda</taxon>
        <taxon>Coelurosauria</taxon>
        <taxon>Aves</taxon>
        <taxon>Neognathae</taxon>
        <taxon>Neoaves</taxon>
        <taxon>Telluraves</taxon>
        <taxon>Australaves</taxon>
        <taxon>Passeriformes</taxon>
        <taxon>Sylvioidea</taxon>
        <taxon>Zosteropidae</taxon>
        <taxon>Zosterops</taxon>
    </lineage>
</organism>
<feature type="domain" description="Stereocilin LRR" evidence="7">
    <location>
        <begin position="289"/>
        <end position="435"/>
    </location>
</feature>
<dbReference type="Pfam" id="PF06060">
    <property type="entry name" value="Mesothelin"/>
    <property type="match status" value="1"/>
</dbReference>
<proteinExistence type="inferred from homology"/>
<dbReference type="InterPro" id="IPR026664">
    <property type="entry name" value="Stereocilin-rel"/>
</dbReference>
<dbReference type="InterPro" id="IPR010335">
    <property type="entry name" value="Mesothelin"/>
</dbReference>
<protein>
    <recommendedName>
        <fullName evidence="7">Stereocilin LRR domain-containing protein</fullName>
    </recommendedName>
</protein>
<reference evidence="8" key="1">
    <citation type="submission" date="2019-04" db="EMBL/GenBank/DDBJ databases">
        <title>Genome assembly of Zosterops borbonicus 15179.</title>
        <authorList>
            <person name="Leroy T."/>
            <person name="Anselmetti Y."/>
            <person name="Tilak M.-K."/>
            <person name="Nabholz B."/>
        </authorList>
    </citation>
    <scope>NUCLEOTIDE SEQUENCE</scope>
    <source>
        <strain evidence="8">HGM_15179</strain>
        <tissue evidence="8">Muscle</tissue>
    </source>
</reference>
<gene>
    <name evidence="8" type="ORF">HGM15179_011187</name>
</gene>
<evidence type="ECO:0000256" key="6">
    <source>
        <dbReference type="ARBA" id="ARBA00023180"/>
    </source>
</evidence>
<keyword evidence="5" id="KW-0472">Membrane</keyword>
<keyword evidence="3" id="KW-0732">Signal</keyword>
<evidence type="ECO:0000256" key="5">
    <source>
        <dbReference type="ARBA" id="ARBA00023136"/>
    </source>
</evidence>
<dbReference type="PANTHER" id="PTHR23412">
    <property type="entry name" value="STEREOCILIN RELATED"/>
    <property type="match status" value="1"/>
</dbReference>
<sequence>MKIFKIENQTPLEVWLGVGVGESHSNYGDPGGRDLLLLGQSCASQEQLLEVTRGQRSPCSLTFGQLACAQETWFQDLQDDFLISLYSCLASKPPTAADPEQSILFFSKYDTRKLLASLTVFSQQVPGIETPPVLFQWLHEGLGPFLVDPQVFGCLCAKDVSCEEFQLVVAALDRIYSQLPVEEQRNLYSGIKHFLIQDESSQKCYSEAVPSLNSTAWFRNFLGSFLEHATVEDLQLFGDEPTLQKFARDPVNMELVGKLTLLRETALYYTLLLTSAPALPLSSLPDGFICYLSPGAVRNLSTEEVLGVAQRLGKSCPWTRGTPGGRVPSSLASHQLQVASSLLGNLEDFSPAVLAALGQAVLGLSVSSIQNIPGEHLEAALPALGSVRGWSPEQSRTIINKLLHSGYQILDGQSLAELGTLVGGLNSSTLWSVSPEVVVEAIQLPGFAQHIEPLPSALKRILVEKVSSRVGHPAELVKVIPNALASYIPKSLLVFGEEEPNLQDLNNKPWTRDQAAMFFGDVVKAEPDFSRLSQSVLQGFTCAAASAVGAERFQELAKAMRKKKVRLGQDQLSCLLRMVTLHGIPEDLDSYPKELLLFLSPSDYAATGSCRQFFTNVGEANVDVLPREDPQRQRLLVEALECLEVPGTQINEENAEVLGRLVCDLSGDYIRSSRGRLLKDLGQCGSFLPEQEEAIRDILSTGNTTFGPPAAWSAFTLSQLSRLIPVLDHSILQQIPKKALTTWLRNFSWDSHLSREELAAVVTELLPRRHKRADADCPAELKITDAVLDNDMMPLYYTPEELRACLRNVSLENHFSQIFTYPFSIPQLAVLKEYLYKRYPNGFPENLLSSLGPLLPYITPEEISTWKMSSADMLAAFLKTEPSDSLASAAIRRYVELGNALNATALDAIGMRYICLLNSTELQAIDPPSLRLASLDPSACSQETKNVLYQKAKEAFSDQHHLPAYYELILPYLGGAPAADLKALSRDDVNMNISTFVNLRKDSLRNLTPREVQGLLGMHLPELAQWQNRSPVRDWIQVQKQSELDQLHVGLTGGTQEGYINIVTPKFPATSSAPLKTVATAFHLLPALLLSVLMLSILS</sequence>
<evidence type="ECO:0000256" key="3">
    <source>
        <dbReference type="ARBA" id="ARBA00022729"/>
    </source>
</evidence>
<comment type="caution">
    <text evidence="8">The sequence shown here is derived from an EMBL/GenBank/DDBJ whole genome shotgun (WGS) entry which is preliminary data.</text>
</comment>
<dbReference type="GO" id="GO:0016020">
    <property type="term" value="C:membrane"/>
    <property type="evidence" value="ECO:0007669"/>
    <property type="project" value="UniProtKB-SubCell"/>
</dbReference>
<evidence type="ECO:0000259" key="7">
    <source>
        <dbReference type="Pfam" id="PF21058"/>
    </source>
</evidence>
<dbReference type="EMBL" id="SWJQ01000345">
    <property type="protein sequence ID" value="TRZ15918.1"/>
    <property type="molecule type" value="Genomic_DNA"/>
</dbReference>
<dbReference type="Gene3D" id="1.20.970.40">
    <property type="match status" value="1"/>
</dbReference>
<name>A0A8K1LJH6_9PASS</name>
<comment type="similarity">
    <text evidence="2">Belongs to the mesothelin family.</text>
</comment>
<accession>A0A8K1LJH6</accession>